<dbReference type="GO" id="GO:0071949">
    <property type="term" value="F:FAD binding"/>
    <property type="evidence" value="ECO:0007669"/>
    <property type="project" value="InterPro"/>
</dbReference>
<name>A0A7K5XXR3_9CHAR</name>
<feature type="domain" description="BLUF" evidence="2">
    <location>
        <begin position="6"/>
        <end position="109"/>
    </location>
</feature>
<dbReference type="EMBL" id="VYZM01020087">
    <property type="protein sequence ID" value="NWU57754.1"/>
    <property type="molecule type" value="Genomic_DNA"/>
</dbReference>
<accession>A0A7K5XXR3</accession>
<gene>
    <name evidence="3" type="primary">Tex47</name>
    <name evidence="3" type="ORF">DROARD_R02990</name>
</gene>
<feature type="signal peptide" evidence="1">
    <location>
        <begin position="1"/>
        <end position="21"/>
    </location>
</feature>
<comment type="caution">
    <text evidence="3">The sequence shown here is derived from an EMBL/GenBank/DDBJ whole genome shotgun (WGS) entry which is preliminary data.</text>
</comment>
<dbReference type="AlphaFoldDB" id="A0A7K5XXR3"/>
<keyword evidence="1" id="KW-0732">Signal</keyword>
<evidence type="ECO:0000313" key="3">
    <source>
        <dbReference type="EMBL" id="NWU57754.1"/>
    </source>
</evidence>
<dbReference type="InterPro" id="IPR055308">
    <property type="entry name" value="TEX47-like"/>
</dbReference>
<reference evidence="3 4" key="1">
    <citation type="submission" date="2019-09" db="EMBL/GenBank/DDBJ databases">
        <title>Bird 10,000 Genomes (B10K) Project - Family phase.</title>
        <authorList>
            <person name="Zhang G."/>
        </authorList>
    </citation>
    <scope>NUCLEOTIDE SEQUENCE [LARGE SCALE GENOMIC DNA]</scope>
    <source>
        <strain evidence="3">B10K-DU-012-55</strain>
        <tissue evidence="3">Muscle</tissue>
    </source>
</reference>
<dbReference type="GO" id="GO:0009882">
    <property type="term" value="F:blue light photoreceptor activity"/>
    <property type="evidence" value="ECO:0007669"/>
    <property type="project" value="InterPro"/>
</dbReference>
<dbReference type="PANTHER" id="PTHR34035:SF1">
    <property type="entry name" value="TESTIS-EXPRESSED PROTEIN 47"/>
    <property type="match status" value="1"/>
</dbReference>
<dbReference type="Proteomes" id="UP000586671">
    <property type="component" value="Unassembled WGS sequence"/>
</dbReference>
<keyword evidence="4" id="KW-1185">Reference proteome</keyword>
<protein>
    <submittedName>
        <fullName evidence="3">TEX47 protein</fullName>
    </submittedName>
</protein>
<feature type="chain" id="PRO_5029485215" evidence="1">
    <location>
        <begin position="22"/>
        <end position="216"/>
    </location>
</feature>
<dbReference type="InterPro" id="IPR007024">
    <property type="entry name" value="BLUF_domain"/>
</dbReference>
<proteinExistence type="predicted"/>
<dbReference type="PANTHER" id="PTHR34035">
    <property type="entry name" value="TESTIS-EXPRESSED PROTEIN 47"/>
    <property type="match status" value="1"/>
</dbReference>
<sequence>QGRFPLRRLLVVARLGEGAAAEEVAGYHRGLFEKALEYHSGEQVSGLLLLCSSYICHVVESCSSTIHLIIRDLASLQNQGPNALLQEIKVLTVAHNIPTRLFPDWYVAMATSPVTRPQGSTQSESTAEVVAECLTLLLKLAACIQSLEDEGEDTNENIHSFEPELLIPAEMINYLCDAEECVSPEDFVRLYLSSSQPTLDSGMLHTVWEINIKFSN</sequence>
<feature type="non-terminal residue" evidence="3">
    <location>
        <position position="1"/>
    </location>
</feature>
<dbReference type="Pfam" id="PF24787">
    <property type="entry name" value="TEX47"/>
    <property type="match status" value="1"/>
</dbReference>
<evidence type="ECO:0000259" key="2">
    <source>
        <dbReference type="SMART" id="SM01034"/>
    </source>
</evidence>
<evidence type="ECO:0000256" key="1">
    <source>
        <dbReference type="SAM" id="SignalP"/>
    </source>
</evidence>
<dbReference type="SMART" id="SM01034">
    <property type="entry name" value="BLUF"/>
    <property type="match status" value="1"/>
</dbReference>
<feature type="non-terminal residue" evidence="3">
    <location>
        <position position="216"/>
    </location>
</feature>
<evidence type="ECO:0000313" key="4">
    <source>
        <dbReference type="Proteomes" id="UP000586671"/>
    </source>
</evidence>
<organism evidence="3 4">
    <name type="scientific">Dromas ardeola</name>
    <dbReference type="NCBI Taxonomy" id="458190"/>
    <lineage>
        <taxon>Eukaryota</taxon>
        <taxon>Metazoa</taxon>
        <taxon>Chordata</taxon>
        <taxon>Craniata</taxon>
        <taxon>Vertebrata</taxon>
        <taxon>Euteleostomi</taxon>
        <taxon>Archelosauria</taxon>
        <taxon>Archosauria</taxon>
        <taxon>Dinosauria</taxon>
        <taxon>Saurischia</taxon>
        <taxon>Theropoda</taxon>
        <taxon>Coelurosauria</taxon>
        <taxon>Aves</taxon>
        <taxon>Neognathae</taxon>
        <taxon>Neoaves</taxon>
        <taxon>Charadriiformes</taxon>
        <taxon>Dromadidae</taxon>
        <taxon>Dromas</taxon>
    </lineage>
</organism>